<dbReference type="InterPro" id="IPR028747">
    <property type="entry name" value="CatSper2"/>
</dbReference>
<dbReference type="InterPro" id="IPR005821">
    <property type="entry name" value="Ion_trans_dom"/>
</dbReference>
<dbReference type="Gene3D" id="1.10.287.70">
    <property type="match status" value="1"/>
</dbReference>
<feature type="domain" description="Ion transport" evidence="6">
    <location>
        <begin position="113"/>
        <end position="364"/>
    </location>
</feature>
<accession>A0AAD9P873</accession>
<dbReference type="Proteomes" id="UP001209878">
    <property type="component" value="Unassembled WGS sequence"/>
</dbReference>
<feature type="transmembrane region" description="Helical" evidence="5">
    <location>
        <begin position="258"/>
        <end position="280"/>
    </location>
</feature>
<feature type="transmembrane region" description="Helical" evidence="5">
    <location>
        <begin position="155"/>
        <end position="172"/>
    </location>
</feature>
<keyword evidence="8" id="KW-1185">Reference proteome</keyword>
<dbReference type="PANTHER" id="PTHR46923:SF1">
    <property type="entry name" value="CATION CHANNEL SPERM-ASSOCIATED PROTEIN 2"/>
    <property type="match status" value="1"/>
</dbReference>
<proteinExistence type="predicted"/>
<dbReference type="InterPro" id="IPR027359">
    <property type="entry name" value="Volt_channel_dom_sf"/>
</dbReference>
<dbReference type="GO" id="GO:0030317">
    <property type="term" value="P:flagellated sperm motility"/>
    <property type="evidence" value="ECO:0007669"/>
    <property type="project" value="InterPro"/>
</dbReference>
<dbReference type="GO" id="GO:0005227">
    <property type="term" value="F:calcium-activated cation channel activity"/>
    <property type="evidence" value="ECO:0007669"/>
    <property type="project" value="InterPro"/>
</dbReference>
<dbReference type="Gene3D" id="1.20.120.350">
    <property type="entry name" value="Voltage-gated potassium channels. Chain C"/>
    <property type="match status" value="1"/>
</dbReference>
<name>A0AAD9P873_RIDPI</name>
<dbReference type="SUPFAM" id="SSF81324">
    <property type="entry name" value="Voltage-gated potassium channels"/>
    <property type="match status" value="1"/>
</dbReference>
<comment type="subcellular location">
    <subcellularLocation>
        <location evidence="1">Membrane</location>
        <topology evidence="1">Multi-pass membrane protein</topology>
    </subcellularLocation>
</comment>
<comment type="caution">
    <text evidence="7">The sequence shown here is derived from an EMBL/GenBank/DDBJ whole genome shotgun (WGS) entry which is preliminary data.</text>
</comment>
<gene>
    <name evidence="7" type="ORF">NP493_93g04023</name>
</gene>
<feature type="transmembrane region" description="Helical" evidence="5">
    <location>
        <begin position="292"/>
        <end position="312"/>
    </location>
</feature>
<keyword evidence="3 5" id="KW-1133">Transmembrane helix</keyword>
<keyword evidence="2 5" id="KW-0812">Transmembrane</keyword>
<evidence type="ECO:0000256" key="2">
    <source>
        <dbReference type="ARBA" id="ARBA00022692"/>
    </source>
</evidence>
<reference evidence="7" key="1">
    <citation type="journal article" date="2023" name="Mol. Biol. Evol.">
        <title>Third-Generation Sequencing Reveals the Adaptive Role of the Epigenome in Three Deep-Sea Polychaetes.</title>
        <authorList>
            <person name="Perez M."/>
            <person name="Aroh O."/>
            <person name="Sun Y."/>
            <person name="Lan Y."/>
            <person name="Juniper S.K."/>
            <person name="Young C.R."/>
            <person name="Angers B."/>
            <person name="Qian P.Y."/>
        </authorList>
    </citation>
    <scope>NUCLEOTIDE SEQUENCE</scope>
    <source>
        <strain evidence="7">R07B-5</strain>
    </source>
</reference>
<organism evidence="7 8">
    <name type="scientific">Ridgeia piscesae</name>
    <name type="common">Tubeworm</name>
    <dbReference type="NCBI Taxonomy" id="27915"/>
    <lineage>
        <taxon>Eukaryota</taxon>
        <taxon>Metazoa</taxon>
        <taxon>Spiralia</taxon>
        <taxon>Lophotrochozoa</taxon>
        <taxon>Annelida</taxon>
        <taxon>Polychaeta</taxon>
        <taxon>Sedentaria</taxon>
        <taxon>Canalipalpata</taxon>
        <taxon>Sabellida</taxon>
        <taxon>Siboglinidae</taxon>
        <taxon>Ridgeia</taxon>
    </lineage>
</organism>
<sequence>MDDPLQLDTDVLSKGAELFRSKLISSFHLLDTIGEQIDRSDIPKYYTGDTYDSGKAVKLFTTNPHALIRFQVYHNKDTRWATVKDRRENRVKNKNSKYPPLELWAHWLVKSTSFQNFILVLILSNTVVLGIQAEINDLVNTSATLEVVKLVLDMFDYWTLYVFVLEIILKWIDNFWHFWKNRWNIFDFVVTVMSIMPELINLASGNMGQPSSKVSTSDVSVIAQNMRTFRILRSLKMVSRFQKVRLIVLAVTKAFQEMVFITVLLFVFAYIFAIIGVIFFSAELYKHRKELAFWDSFSSIPRALITLFQLFTLDHWMCIYKDVTKVHNYVFAALYMTMWILIGSFIFRNLFVGIMVNNFQSIRNDLFEEVAVLKEQERRDRELAKFAEELDRQNQMNWFMIYNLVANCNGFLFSVKTDDEASNVAVKAGLEREEWQNIVEKNVDNLAKDNTTFCWPRDSLFRYYLMMEALQENLEERLQLLHLACEYSTNTYSRRAVGGRCVGTLLVSNKVIFLKDRTL</sequence>
<protein>
    <recommendedName>
        <fullName evidence="6">Ion transport domain-containing protein</fullName>
    </recommendedName>
</protein>
<evidence type="ECO:0000256" key="4">
    <source>
        <dbReference type="ARBA" id="ARBA00023136"/>
    </source>
</evidence>
<keyword evidence="4 5" id="KW-0472">Membrane</keyword>
<dbReference type="Pfam" id="PF00520">
    <property type="entry name" value="Ion_trans"/>
    <property type="match status" value="1"/>
</dbReference>
<evidence type="ECO:0000256" key="1">
    <source>
        <dbReference type="ARBA" id="ARBA00004141"/>
    </source>
</evidence>
<evidence type="ECO:0000313" key="8">
    <source>
        <dbReference type="Proteomes" id="UP001209878"/>
    </source>
</evidence>
<dbReference type="GO" id="GO:0009566">
    <property type="term" value="P:fertilization"/>
    <property type="evidence" value="ECO:0007669"/>
    <property type="project" value="TreeGrafter"/>
</dbReference>
<evidence type="ECO:0000256" key="5">
    <source>
        <dbReference type="SAM" id="Phobius"/>
    </source>
</evidence>
<evidence type="ECO:0000259" key="6">
    <source>
        <dbReference type="Pfam" id="PF00520"/>
    </source>
</evidence>
<dbReference type="EMBL" id="JAODUO010000093">
    <property type="protein sequence ID" value="KAK2189943.1"/>
    <property type="molecule type" value="Genomic_DNA"/>
</dbReference>
<feature type="transmembrane region" description="Helical" evidence="5">
    <location>
        <begin position="332"/>
        <end position="356"/>
    </location>
</feature>
<dbReference type="GO" id="GO:0048240">
    <property type="term" value="P:sperm capacitation"/>
    <property type="evidence" value="ECO:0007669"/>
    <property type="project" value="TreeGrafter"/>
</dbReference>
<dbReference type="AlphaFoldDB" id="A0AAD9P873"/>
<dbReference type="GO" id="GO:0036128">
    <property type="term" value="C:CatSper complex"/>
    <property type="evidence" value="ECO:0007669"/>
    <property type="project" value="InterPro"/>
</dbReference>
<evidence type="ECO:0000256" key="3">
    <source>
        <dbReference type="ARBA" id="ARBA00022989"/>
    </source>
</evidence>
<feature type="transmembrane region" description="Helical" evidence="5">
    <location>
        <begin position="117"/>
        <end position="135"/>
    </location>
</feature>
<dbReference type="PANTHER" id="PTHR46923">
    <property type="entry name" value="CATION CHANNEL SPERM-ASSOCIATED PROTEIN 2"/>
    <property type="match status" value="1"/>
</dbReference>
<evidence type="ECO:0000313" key="7">
    <source>
        <dbReference type="EMBL" id="KAK2189943.1"/>
    </source>
</evidence>